<name>A0A8C6YLL4_NAJNA</name>
<reference evidence="4" key="2">
    <citation type="submission" date="2025-09" db="UniProtKB">
        <authorList>
            <consortium name="Ensembl"/>
        </authorList>
    </citation>
    <scope>IDENTIFICATION</scope>
</reference>
<evidence type="ECO:0000256" key="2">
    <source>
        <dbReference type="SAM" id="Coils"/>
    </source>
</evidence>
<dbReference type="Gene3D" id="1.25.10.10">
    <property type="entry name" value="Leucine-rich Repeat Variant"/>
    <property type="match status" value="2"/>
</dbReference>
<dbReference type="GeneTree" id="ENSGT00940000153612"/>
<dbReference type="SUPFAM" id="SSF48371">
    <property type="entry name" value="ARM repeat"/>
    <property type="match status" value="1"/>
</dbReference>
<dbReference type="OrthoDB" id="5148094at2759"/>
<dbReference type="PANTHER" id="PTHR23346:SF7">
    <property type="entry name" value="STALLED RIBOSOME SENSOR GCN1"/>
    <property type="match status" value="1"/>
</dbReference>
<evidence type="ECO:0000256" key="1">
    <source>
        <dbReference type="ARBA" id="ARBA00022737"/>
    </source>
</evidence>
<sequence length="644" mass="70248">VRKALCDPLEELHSTIGFQALEDILPFLLKQLECEETSDFALDGLKQVMAVKSRVVLPYLVPKLISPPVNTRVLAFLSSVAGDALTRHLGVILPAMMSALKEKLGTSDEQQEMLNCQAVILSVEDEAGQRIIIEDLLDTTRSAEVGRRQAAAVILNIYCSKTKADYTAHLRNLVSGLIRLFNDTNAVVLNESWDALNAISKVRVGRGLGRRKEEERSFGEMDNVETGWKRILGVTSILPMLREGVLTGNSDQKEEAAKALGLVIKLTSAEALKPSVVSITGPLIRILGDRFSWNVKVALLETLSLLLAKVGLALKPFLPQLQTTFTKALQDPNRVVRLKAAEALGKLIAIHAKVDPLFTELLNGIRTSEDSGIRDTMLQALRFVTQGAGGKVDAAVRKSIISMLLSMLGHEEDATRMTSAGCLAEMCAFLTDDELGGVLQNHLLADVSGIDWMVRHGRSLALSVAVNTAASRLCAPKYSNSVHEMIFSNTVADRIPIAVSGIRGMGFLMKHHIEANGGNLPPKLSNLFIKCLQNPSSDIKLIAEKMIWWANKAPLLPLDPPVAKPILKALLDNTKDKNTSVRAYSDQAIVNLLKMRDGEETVQSVSKILDAASLELLNESCRRSLKKLANQADSVEQIDDTLLT</sequence>
<protein>
    <submittedName>
        <fullName evidence="4">GCN1 activator of EIF2AK4</fullName>
    </submittedName>
</protein>
<dbReference type="Pfam" id="PF23271">
    <property type="entry name" value="HEAT_GCN1"/>
    <property type="match status" value="1"/>
</dbReference>
<reference evidence="4" key="1">
    <citation type="submission" date="2025-08" db="UniProtKB">
        <authorList>
            <consortium name="Ensembl"/>
        </authorList>
    </citation>
    <scope>IDENTIFICATION</scope>
</reference>
<dbReference type="InterPro" id="IPR000357">
    <property type="entry name" value="HEAT"/>
</dbReference>
<dbReference type="GO" id="GO:0005829">
    <property type="term" value="C:cytosol"/>
    <property type="evidence" value="ECO:0007669"/>
    <property type="project" value="TreeGrafter"/>
</dbReference>
<accession>A0A8C6YLL4</accession>
<dbReference type="GO" id="GO:0006417">
    <property type="term" value="P:regulation of translation"/>
    <property type="evidence" value="ECO:0007669"/>
    <property type="project" value="TreeGrafter"/>
</dbReference>
<dbReference type="Pfam" id="PF02985">
    <property type="entry name" value="HEAT"/>
    <property type="match status" value="1"/>
</dbReference>
<feature type="domain" description="Stalled ribosome sensor GCN1-like HEAT repeats region" evidence="3">
    <location>
        <begin position="56"/>
        <end position="201"/>
    </location>
</feature>
<keyword evidence="1" id="KW-0677">Repeat</keyword>
<keyword evidence="5" id="KW-1185">Reference proteome</keyword>
<gene>
    <name evidence="4" type="primary">GCN1</name>
</gene>
<evidence type="ECO:0000313" key="5">
    <source>
        <dbReference type="Proteomes" id="UP000694559"/>
    </source>
</evidence>
<dbReference type="InterPro" id="IPR011989">
    <property type="entry name" value="ARM-like"/>
</dbReference>
<dbReference type="InterPro" id="IPR016024">
    <property type="entry name" value="ARM-type_fold"/>
</dbReference>
<dbReference type="Proteomes" id="UP000694559">
    <property type="component" value="Unplaced"/>
</dbReference>
<feature type="coiled-coil region" evidence="2">
    <location>
        <begin position="611"/>
        <end position="638"/>
    </location>
</feature>
<dbReference type="PANTHER" id="PTHR23346">
    <property type="entry name" value="TRANSLATIONAL ACTIVATOR GCN1-RELATED"/>
    <property type="match status" value="1"/>
</dbReference>
<dbReference type="InterPro" id="IPR057546">
    <property type="entry name" value="HEAT_GCN1"/>
</dbReference>
<dbReference type="Ensembl" id="ENSNNAT00000030648.1">
    <property type="protein sequence ID" value="ENSNNAP00000029226.1"/>
    <property type="gene ID" value="ENSNNAG00000018607.1"/>
</dbReference>
<keyword evidence="2" id="KW-0175">Coiled coil</keyword>
<proteinExistence type="predicted"/>
<dbReference type="AlphaFoldDB" id="A0A8C6YLL4"/>
<dbReference type="GO" id="GO:0034198">
    <property type="term" value="P:cellular response to amino acid starvation"/>
    <property type="evidence" value="ECO:0007669"/>
    <property type="project" value="TreeGrafter"/>
</dbReference>
<evidence type="ECO:0000313" key="4">
    <source>
        <dbReference type="Ensembl" id="ENSNNAP00000029226.1"/>
    </source>
</evidence>
<dbReference type="GO" id="GO:0019887">
    <property type="term" value="F:protein kinase regulator activity"/>
    <property type="evidence" value="ECO:0007669"/>
    <property type="project" value="TreeGrafter"/>
</dbReference>
<evidence type="ECO:0000259" key="3">
    <source>
        <dbReference type="Pfam" id="PF23271"/>
    </source>
</evidence>
<organism evidence="4 5">
    <name type="scientific">Naja naja</name>
    <name type="common">Indian cobra</name>
    <dbReference type="NCBI Taxonomy" id="35670"/>
    <lineage>
        <taxon>Eukaryota</taxon>
        <taxon>Metazoa</taxon>
        <taxon>Chordata</taxon>
        <taxon>Craniata</taxon>
        <taxon>Vertebrata</taxon>
        <taxon>Euteleostomi</taxon>
        <taxon>Lepidosauria</taxon>
        <taxon>Squamata</taxon>
        <taxon>Bifurcata</taxon>
        <taxon>Unidentata</taxon>
        <taxon>Episquamata</taxon>
        <taxon>Toxicofera</taxon>
        <taxon>Serpentes</taxon>
        <taxon>Colubroidea</taxon>
        <taxon>Elapidae</taxon>
        <taxon>Elapinae</taxon>
        <taxon>Naja</taxon>
    </lineage>
</organism>
<dbReference type="Pfam" id="PF25801">
    <property type="entry name" value="HEAT_GCN1_C_2"/>
    <property type="match status" value="1"/>
</dbReference>